<dbReference type="EMBL" id="JAUKUA010000007">
    <property type="protein sequence ID" value="KAK0704665.1"/>
    <property type="molecule type" value="Genomic_DNA"/>
</dbReference>
<proteinExistence type="predicted"/>
<gene>
    <name evidence="2" type="ORF">B0H67DRAFT_649091</name>
</gene>
<evidence type="ECO:0000313" key="3">
    <source>
        <dbReference type="Proteomes" id="UP001172102"/>
    </source>
</evidence>
<evidence type="ECO:0000256" key="1">
    <source>
        <dbReference type="SAM" id="MobiDB-lite"/>
    </source>
</evidence>
<reference evidence="2" key="1">
    <citation type="submission" date="2023-06" db="EMBL/GenBank/DDBJ databases">
        <title>Genome-scale phylogeny and comparative genomics of the fungal order Sordariales.</title>
        <authorList>
            <consortium name="Lawrence Berkeley National Laboratory"/>
            <person name="Hensen N."/>
            <person name="Bonometti L."/>
            <person name="Westerberg I."/>
            <person name="Brannstrom I.O."/>
            <person name="Guillou S."/>
            <person name="Cros-Aarteil S."/>
            <person name="Calhoun S."/>
            <person name="Haridas S."/>
            <person name="Kuo A."/>
            <person name="Mondo S."/>
            <person name="Pangilinan J."/>
            <person name="Riley R."/>
            <person name="Labutti K."/>
            <person name="Andreopoulos B."/>
            <person name="Lipzen A."/>
            <person name="Chen C."/>
            <person name="Yanf M."/>
            <person name="Daum C."/>
            <person name="Ng V."/>
            <person name="Clum A."/>
            <person name="Steindorff A."/>
            <person name="Ohm R."/>
            <person name="Martin F."/>
            <person name="Silar P."/>
            <person name="Natvig D."/>
            <person name="Lalanne C."/>
            <person name="Gautier V."/>
            <person name="Ament-Velasquez S.L."/>
            <person name="Kruys A."/>
            <person name="Hutchinson M.I."/>
            <person name="Powell A.J."/>
            <person name="Barry K."/>
            <person name="Miller A.N."/>
            <person name="Grigoriev I.V."/>
            <person name="Debuchy R."/>
            <person name="Gladieux P."/>
            <person name="Thoren M.H."/>
            <person name="Johannesson H."/>
        </authorList>
    </citation>
    <scope>NUCLEOTIDE SEQUENCE</scope>
    <source>
        <strain evidence="2">SMH4607-1</strain>
    </source>
</reference>
<accession>A0AA39ZW67</accession>
<name>A0AA39ZW67_9PEZI</name>
<feature type="region of interest" description="Disordered" evidence="1">
    <location>
        <begin position="1"/>
        <end position="63"/>
    </location>
</feature>
<organism evidence="2 3">
    <name type="scientific">Lasiosphaeris hirsuta</name>
    <dbReference type="NCBI Taxonomy" id="260670"/>
    <lineage>
        <taxon>Eukaryota</taxon>
        <taxon>Fungi</taxon>
        <taxon>Dikarya</taxon>
        <taxon>Ascomycota</taxon>
        <taxon>Pezizomycotina</taxon>
        <taxon>Sordariomycetes</taxon>
        <taxon>Sordariomycetidae</taxon>
        <taxon>Sordariales</taxon>
        <taxon>Lasiosphaeriaceae</taxon>
        <taxon>Lasiosphaeris</taxon>
    </lineage>
</organism>
<feature type="compositionally biased region" description="Acidic residues" evidence="1">
    <location>
        <begin position="34"/>
        <end position="47"/>
    </location>
</feature>
<dbReference type="AlphaFoldDB" id="A0AA39ZW67"/>
<comment type="caution">
    <text evidence="2">The sequence shown here is derived from an EMBL/GenBank/DDBJ whole genome shotgun (WGS) entry which is preliminary data.</text>
</comment>
<evidence type="ECO:0000313" key="2">
    <source>
        <dbReference type="EMBL" id="KAK0704665.1"/>
    </source>
</evidence>
<dbReference type="Proteomes" id="UP001172102">
    <property type="component" value="Unassembled WGS sequence"/>
</dbReference>
<protein>
    <submittedName>
        <fullName evidence="2">Uncharacterized protein</fullName>
    </submittedName>
</protein>
<sequence length="63" mass="7028">MSDEHGDDIAAKPRSKRKRSVLESPKVPDRSDSSEGELSDPPEDEDEHSSPVEPPKKKRACQE</sequence>
<keyword evidence="3" id="KW-1185">Reference proteome</keyword>